<protein>
    <submittedName>
        <fullName evidence="3">Fatty acid desaturase</fullName>
    </submittedName>
</protein>
<feature type="domain" description="Fatty acid desaturase" evidence="2">
    <location>
        <begin position="37"/>
        <end position="270"/>
    </location>
</feature>
<reference evidence="4" key="1">
    <citation type="submission" date="2018-05" db="EMBL/GenBank/DDBJ databases">
        <title>Zavarzinia sp. HR-AS.</title>
        <authorList>
            <person name="Lee Y."/>
            <person name="Jeon C.O."/>
        </authorList>
    </citation>
    <scope>NUCLEOTIDE SEQUENCE [LARGE SCALE GENOMIC DNA]</scope>
    <source>
        <strain evidence="4">DSM 1231</strain>
    </source>
</reference>
<dbReference type="PANTHER" id="PTHR12879">
    <property type="entry name" value="SPHINGOLIPID DELTA 4 DESATURASE/C-4 HYDROXYLASE PROTEIN DES2"/>
    <property type="match status" value="1"/>
</dbReference>
<dbReference type="EMBL" id="QGLF01000001">
    <property type="protein sequence ID" value="PWR23063.1"/>
    <property type="molecule type" value="Genomic_DNA"/>
</dbReference>
<feature type="transmembrane region" description="Helical" evidence="1">
    <location>
        <begin position="171"/>
        <end position="194"/>
    </location>
</feature>
<evidence type="ECO:0000313" key="4">
    <source>
        <dbReference type="Proteomes" id="UP000246077"/>
    </source>
</evidence>
<keyword evidence="4" id="KW-1185">Reference proteome</keyword>
<dbReference type="Proteomes" id="UP000246077">
    <property type="component" value="Unassembled WGS sequence"/>
</dbReference>
<comment type="caution">
    <text evidence="3">The sequence shown here is derived from an EMBL/GenBank/DDBJ whole genome shotgun (WGS) entry which is preliminary data.</text>
</comment>
<feature type="transmembrane region" description="Helical" evidence="1">
    <location>
        <begin position="73"/>
        <end position="93"/>
    </location>
</feature>
<proteinExistence type="predicted"/>
<keyword evidence="1" id="KW-1133">Transmembrane helix</keyword>
<keyword evidence="1" id="KW-0812">Transmembrane</keyword>
<dbReference type="RefSeq" id="WP_109919098.1">
    <property type="nucleotide sequence ID" value="NZ_QGLF01000001.1"/>
</dbReference>
<dbReference type="GO" id="GO:0046513">
    <property type="term" value="P:ceramide biosynthetic process"/>
    <property type="evidence" value="ECO:0007669"/>
    <property type="project" value="TreeGrafter"/>
</dbReference>
<gene>
    <name evidence="3" type="ORF">DKG75_00350</name>
</gene>
<dbReference type="GO" id="GO:0016020">
    <property type="term" value="C:membrane"/>
    <property type="evidence" value="ECO:0007669"/>
    <property type="project" value="GOC"/>
</dbReference>
<sequence length="298" mass="34574">MPSATLTRNRWDWIPVMLGVLHFAAVLWLFVAFPALAWWQVGLCGLAYAVAVSWNINSISHNFIHNPYFRQRWLNACFSFMLSATVGFSQAMYDFVHMRHHSGNMDRPDDGGRTIDYLSIYKHGRGGRAENVWHYTFLSYFRDDPAEILRAMGPRRAGLALQAKLEMAGVAAFYLVLLVLDWRFVVCMLPFNYLGQCLSSLNGYYEHFGGDPDRPIAWGVSTYGRLYNWTWLNNGYHAEHHYRPKAHWTRMPELRRALAEEQRRAGTRVIWPPHALGFLDRSLSPRRLPPFPPQKEIL</sequence>
<organism evidence="3 4">
    <name type="scientific">Zavarzinia compransoris</name>
    <dbReference type="NCBI Taxonomy" id="1264899"/>
    <lineage>
        <taxon>Bacteria</taxon>
        <taxon>Pseudomonadati</taxon>
        <taxon>Pseudomonadota</taxon>
        <taxon>Alphaproteobacteria</taxon>
        <taxon>Rhodospirillales</taxon>
        <taxon>Zavarziniaceae</taxon>
        <taxon>Zavarzinia</taxon>
    </lineage>
</organism>
<dbReference type="AlphaFoldDB" id="A0A317ECH1"/>
<name>A0A317ECH1_9PROT</name>
<dbReference type="GO" id="GO:0042284">
    <property type="term" value="F:sphingolipid delta-4 desaturase activity"/>
    <property type="evidence" value="ECO:0007669"/>
    <property type="project" value="TreeGrafter"/>
</dbReference>
<feature type="transmembrane region" description="Helical" evidence="1">
    <location>
        <begin position="37"/>
        <end position="57"/>
    </location>
</feature>
<dbReference type="OrthoDB" id="9792534at2"/>
<evidence type="ECO:0000259" key="2">
    <source>
        <dbReference type="Pfam" id="PF00487"/>
    </source>
</evidence>
<evidence type="ECO:0000313" key="3">
    <source>
        <dbReference type="EMBL" id="PWR23063.1"/>
    </source>
</evidence>
<feature type="transmembrane region" description="Helical" evidence="1">
    <location>
        <begin position="12"/>
        <end position="31"/>
    </location>
</feature>
<accession>A0A317ECH1</accession>
<dbReference type="PANTHER" id="PTHR12879:SF8">
    <property type="entry name" value="SPHINGOLIPID DELTA(4)-DESATURASE DES1"/>
    <property type="match status" value="1"/>
</dbReference>
<keyword evidence="1" id="KW-0472">Membrane</keyword>
<evidence type="ECO:0000256" key="1">
    <source>
        <dbReference type="SAM" id="Phobius"/>
    </source>
</evidence>
<dbReference type="InterPro" id="IPR005804">
    <property type="entry name" value="FA_desaturase_dom"/>
</dbReference>
<dbReference type="Pfam" id="PF00487">
    <property type="entry name" value="FA_desaturase"/>
    <property type="match status" value="1"/>
</dbReference>